<accession>A0A0D2P7P9</accession>
<feature type="compositionally biased region" description="Polar residues" evidence="4">
    <location>
        <begin position="1"/>
        <end position="13"/>
    </location>
</feature>
<keyword evidence="7" id="KW-1185">Reference proteome</keyword>
<dbReference type="OMA" id="SIQAWYL"/>
<proteinExistence type="inferred from homology"/>
<gene>
    <name evidence="6" type="ORF">HYPSUDRAFT_35516</name>
</gene>
<dbReference type="Proteomes" id="UP000054270">
    <property type="component" value="Unassembled WGS sequence"/>
</dbReference>
<dbReference type="PANTHER" id="PTHR48104">
    <property type="entry name" value="METACASPASE-4"/>
    <property type="match status" value="1"/>
</dbReference>
<evidence type="ECO:0000259" key="5">
    <source>
        <dbReference type="Pfam" id="PF00656"/>
    </source>
</evidence>
<keyword evidence="2" id="KW-0053">Apoptosis</keyword>
<evidence type="ECO:0000256" key="4">
    <source>
        <dbReference type="SAM" id="MobiDB-lite"/>
    </source>
</evidence>
<evidence type="ECO:0000256" key="2">
    <source>
        <dbReference type="ARBA" id="ARBA00022703"/>
    </source>
</evidence>
<dbReference type="EMBL" id="KN817525">
    <property type="protein sequence ID" value="KJA26999.1"/>
    <property type="molecule type" value="Genomic_DNA"/>
</dbReference>
<dbReference type="InterPro" id="IPR011600">
    <property type="entry name" value="Pept_C14_caspase"/>
</dbReference>
<name>A0A0D2P7P9_HYPSF</name>
<feature type="domain" description="Peptidase C14 caspase" evidence="5">
    <location>
        <begin position="147"/>
        <end position="412"/>
    </location>
</feature>
<evidence type="ECO:0000313" key="7">
    <source>
        <dbReference type="Proteomes" id="UP000054270"/>
    </source>
</evidence>
<evidence type="ECO:0000256" key="3">
    <source>
        <dbReference type="ARBA" id="ARBA00022807"/>
    </source>
</evidence>
<dbReference type="Pfam" id="PF00656">
    <property type="entry name" value="Peptidase_C14"/>
    <property type="match status" value="1"/>
</dbReference>
<dbReference type="AlphaFoldDB" id="A0A0D2P7P9"/>
<protein>
    <recommendedName>
        <fullName evidence="5">Peptidase C14 caspase domain-containing protein</fullName>
    </recommendedName>
</protein>
<dbReference type="Gene3D" id="3.40.50.1460">
    <property type="match status" value="1"/>
</dbReference>
<reference evidence="7" key="1">
    <citation type="submission" date="2014-04" db="EMBL/GenBank/DDBJ databases">
        <title>Evolutionary Origins and Diversification of the Mycorrhizal Mutualists.</title>
        <authorList>
            <consortium name="DOE Joint Genome Institute"/>
            <consortium name="Mycorrhizal Genomics Consortium"/>
            <person name="Kohler A."/>
            <person name="Kuo A."/>
            <person name="Nagy L.G."/>
            <person name="Floudas D."/>
            <person name="Copeland A."/>
            <person name="Barry K.W."/>
            <person name="Cichocki N."/>
            <person name="Veneault-Fourrey C."/>
            <person name="LaButti K."/>
            <person name="Lindquist E.A."/>
            <person name="Lipzen A."/>
            <person name="Lundell T."/>
            <person name="Morin E."/>
            <person name="Murat C."/>
            <person name="Riley R."/>
            <person name="Ohm R."/>
            <person name="Sun H."/>
            <person name="Tunlid A."/>
            <person name="Henrissat B."/>
            <person name="Grigoriev I.V."/>
            <person name="Hibbett D.S."/>
            <person name="Martin F."/>
        </authorList>
    </citation>
    <scope>NUCLEOTIDE SEQUENCE [LARGE SCALE GENOMIC DNA]</scope>
    <source>
        <strain evidence="7">FD-334 SS-4</strain>
    </source>
</reference>
<comment type="similarity">
    <text evidence="1">Belongs to the peptidase C14B family.</text>
</comment>
<evidence type="ECO:0000313" key="6">
    <source>
        <dbReference type="EMBL" id="KJA26999.1"/>
    </source>
</evidence>
<dbReference type="GO" id="GO:0006508">
    <property type="term" value="P:proteolysis"/>
    <property type="evidence" value="ECO:0007669"/>
    <property type="project" value="InterPro"/>
</dbReference>
<dbReference type="OrthoDB" id="3223806at2759"/>
<feature type="region of interest" description="Disordered" evidence="4">
    <location>
        <begin position="1"/>
        <end position="20"/>
    </location>
</feature>
<dbReference type="GO" id="GO:0005737">
    <property type="term" value="C:cytoplasm"/>
    <property type="evidence" value="ECO:0007669"/>
    <property type="project" value="TreeGrafter"/>
</dbReference>
<keyword evidence="3" id="KW-0645">Protease</keyword>
<evidence type="ECO:0000256" key="1">
    <source>
        <dbReference type="ARBA" id="ARBA00009005"/>
    </source>
</evidence>
<dbReference type="PANTHER" id="PTHR48104:SF30">
    <property type="entry name" value="METACASPASE-1"/>
    <property type="match status" value="1"/>
</dbReference>
<dbReference type="GO" id="GO:0006915">
    <property type="term" value="P:apoptotic process"/>
    <property type="evidence" value="ECO:0007669"/>
    <property type="project" value="UniProtKB-KW"/>
</dbReference>
<sequence>MSNLQDLNSQLPSSGGKCDTPRSVERYLEITVISSTVKQHPESLPNPQTLHVAVAFGNVIQMVDATTAEESTTWNKTVRFVLEAGKADDIAKFTISLYLKKGEESNLLGQTTEDPSQYDKDAEITKVFSDTQSSIKFRVGSTRPSIFALIIGVDQYSCEDIPDLIGAVNDAKDMEDLLINDFNVPRSNVFVLHNKDATRQNILDSIQTHLLRNTCIEQGDAMIIFFAGHGNRVAAPEGWFSSDGEIETICPHDESMKDRDDEPIPGIPDRTINDLTRRLAETKGNNITLIFDSCHCGGIARTGDIEDDHPDDLKYTPRSFPNPCPINNTVDSTIWGRNFEPRGAFIKLPAGFRHEDMASHVLLAACKPTQTAHETLAGNLTRGYFSSQLIPKLRELCRRSVDISYLQLMNQVPSYRQQTPQCHGRNKECLLFTLGVPTKSKHYCRLKPSIPAKPNDAFLEVDFGTMHGVVRGTEFLVVHGPTREHIGKLIAKKVCAKRSLLIYPSDTPEFHIPEDAEARIWNWNSKAFTLDVSTDAEDVKNHILSLHIEHFLRIIDKNLDPHIFISVDEDRKYKIERLPGFFLDTDIKGGKEGLTDTPSVALSAIGHFRYHLQRSQITNSSLSADTLIEMKLFQLKSLAIVANNLTVKNLFDTKYHANLQADDAEEYGLCIQNKSQSDLFVYIFYFDPADYSIQAWYLPPSHNVDPPLACNACMSLGYGANGGDPFSFCLDAGENAGTGFIKVFVSTKYVDMSSLAQLSPFGSSSQVPRDSMTLEAESSGKTLKWASLIAKITVEDLSETAR</sequence>
<dbReference type="GO" id="GO:0004197">
    <property type="term" value="F:cysteine-type endopeptidase activity"/>
    <property type="evidence" value="ECO:0007669"/>
    <property type="project" value="InterPro"/>
</dbReference>
<dbReference type="InterPro" id="IPR050452">
    <property type="entry name" value="Metacaspase"/>
</dbReference>
<keyword evidence="3" id="KW-0378">Hydrolase</keyword>
<dbReference type="InterPro" id="IPR029030">
    <property type="entry name" value="Caspase-like_dom_sf"/>
</dbReference>
<dbReference type="SUPFAM" id="SSF52129">
    <property type="entry name" value="Caspase-like"/>
    <property type="match status" value="1"/>
</dbReference>
<keyword evidence="3" id="KW-0788">Thiol protease</keyword>
<organism evidence="6 7">
    <name type="scientific">Hypholoma sublateritium (strain FD-334 SS-4)</name>
    <dbReference type="NCBI Taxonomy" id="945553"/>
    <lineage>
        <taxon>Eukaryota</taxon>
        <taxon>Fungi</taxon>
        <taxon>Dikarya</taxon>
        <taxon>Basidiomycota</taxon>
        <taxon>Agaricomycotina</taxon>
        <taxon>Agaricomycetes</taxon>
        <taxon>Agaricomycetidae</taxon>
        <taxon>Agaricales</taxon>
        <taxon>Agaricineae</taxon>
        <taxon>Strophariaceae</taxon>
        <taxon>Hypholoma</taxon>
    </lineage>
</organism>